<evidence type="ECO:0000313" key="2">
    <source>
        <dbReference type="EMBL" id="ELT87449.1"/>
    </source>
</evidence>
<dbReference type="EnsemblMetazoa" id="CapteT198823">
    <property type="protein sequence ID" value="CapteP198823"/>
    <property type="gene ID" value="CapteG198823"/>
</dbReference>
<accession>R7T8X5</accession>
<gene>
    <name evidence="2" type="ORF">CAPTEDRAFT_198823</name>
</gene>
<feature type="region of interest" description="Disordered" evidence="1">
    <location>
        <begin position="1"/>
        <end position="109"/>
    </location>
</feature>
<dbReference type="Proteomes" id="UP000014760">
    <property type="component" value="Unassembled WGS sequence"/>
</dbReference>
<reference evidence="3" key="3">
    <citation type="submission" date="2015-06" db="UniProtKB">
        <authorList>
            <consortium name="EnsemblMetazoa"/>
        </authorList>
    </citation>
    <scope>IDENTIFICATION</scope>
</reference>
<dbReference type="EMBL" id="KB312312">
    <property type="protein sequence ID" value="ELT87449.1"/>
    <property type="molecule type" value="Genomic_DNA"/>
</dbReference>
<protein>
    <submittedName>
        <fullName evidence="2 3">Uncharacterized protein</fullName>
    </submittedName>
</protein>
<reference evidence="2 4" key="2">
    <citation type="journal article" date="2013" name="Nature">
        <title>Insights into bilaterian evolution from three spiralian genomes.</title>
        <authorList>
            <person name="Simakov O."/>
            <person name="Marletaz F."/>
            <person name="Cho S.J."/>
            <person name="Edsinger-Gonzales E."/>
            <person name="Havlak P."/>
            <person name="Hellsten U."/>
            <person name="Kuo D.H."/>
            <person name="Larsson T."/>
            <person name="Lv J."/>
            <person name="Arendt D."/>
            <person name="Savage R."/>
            <person name="Osoegawa K."/>
            <person name="de Jong P."/>
            <person name="Grimwood J."/>
            <person name="Chapman J.A."/>
            <person name="Shapiro H."/>
            <person name="Aerts A."/>
            <person name="Otillar R.P."/>
            <person name="Terry A.Y."/>
            <person name="Boore J.L."/>
            <person name="Grigoriev I.V."/>
            <person name="Lindberg D.R."/>
            <person name="Seaver E.C."/>
            <person name="Weisblat D.A."/>
            <person name="Putnam N.H."/>
            <person name="Rokhsar D.S."/>
        </authorList>
    </citation>
    <scope>NUCLEOTIDE SEQUENCE</scope>
    <source>
        <strain evidence="2 4">I ESC-2004</strain>
    </source>
</reference>
<proteinExistence type="predicted"/>
<reference evidence="4" key="1">
    <citation type="submission" date="2012-12" db="EMBL/GenBank/DDBJ databases">
        <authorList>
            <person name="Hellsten U."/>
            <person name="Grimwood J."/>
            <person name="Chapman J.A."/>
            <person name="Shapiro H."/>
            <person name="Aerts A."/>
            <person name="Otillar R.P."/>
            <person name="Terry A.Y."/>
            <person name="Boore J.L."/>
            <person name="Simakov O."/>
            <person name="Marletaz F."/>
            <person name="Cho S.-J."/>
            <person name="Edsinger-Gonzales E."/>
            <person name="Havlak P."/>
            <person name="Kuo D.-H."/>
            <person name="Larsson T."/>
            <person name="Lv J."/>
            <person name="Arendt D."/>
            <person name="Savage R."/>
            <person name="Osoegawa K."/>
            <person name="de Jong P."/>
            <person name="Lindberg D.R."/>
            <person name="Seaver E.C."/>
            <person name="Weisblat D.A."/>
            <person name="Putnam N.H."/>
            <person name="Grigoriev I.V."/>
            <person name="Rokhsar D.S."/>
        </authorList>
    </citation>
    <scope>NUCLEOTIDE SEQUENCE</scope>
    <source>
        <strain evidence="4">I ESC-2004</strain>
    </source>
</reference>
<evidence type="ECO:0000313" key="4">
    <source>
        <dbReference type="Proteomes" id="UP000014760"/>
    </source>
</evidence>
<name>R7T8X5_CAPTE</name>
<sequence>MSSKRKNTPTKLASTETHIMDIMLNKQQSIGSPGGASTEHSDDNDCDLSQGRPPNGVRVTSPAPSSDGSVRDDGSESPGSDRQPRSKKQRILQSVMRRSPSPMDNNNMKKEDEDLLRRHLHEQEGMVPEGAALASIEAALNAPGSTKDKQARLNAMIQQLQSIKERLNQGDDDRMDSNSISNGTAAASATTLKKLPQIIFGMGDTLGPAVRIGFHRRASSAGSGVAAAAGIRTQS</sequence>
<evidence type="ECO:0000313" key="3">
    <source>
        <dbReference type="EnsemblMetazoa" id="CapteP198823"/>
    </source>
</evidence>
<keyword evidence="4" id="KW-1185">Reference proteome</keyword>
<dbReference type="EMBL" id="AMQN01003617">
    <property type="status" value="NOT_ANNOTATED_CDS"/>
    <property type="molecule type" value="Genomic_DNA"/>
</dbReference>
<dbReference type="HOGENOM" id="CLU_1181190_0_0_1"/>
<dbReference type="AlphaFoldDB" id="R7T8X5"/>
<organism evidence="2">
    <name type="scientific">Capitella teleta</name>
    <name type="common">Polychaete worm</name>
    <dbReference type="NCBI Taxonomy" id="283909"/>
    <lineage>
        <taxon>Eukaryota</taxon>
        <taxon>Metazoa</taxon>
        <taxon>Spiralia</taxon>
        <taxon>Lophotrochozoa</taxon>
        <taxon>Annelida</taxon>
        <taxon>Polychaeta</taxon>
        <taxon>Sedentaria</taxon>
        <taxon>Scolecida</taxon>
        <taxon>Capitellidae</taxon>
        <taxon>Capitella</taxon>
    </lineage>
</organism>
<evidence type="ECO:0000256" key="1">
    <source>
        <dbReference type="SAM" id="MobiDB-lite"/>
    </source>
</evidence>